<dbReference type="PANTHER" id="PTHR47592:SF27">
    <property type="entry name" value="OS08G0421700 PROTEIN"/>
    <property type="match status" value="1"/>
</dbReference>
<feature type="domain" description="Retroviral polymerase SH3-like" evidence="3">
    <location>
        <begin position="183"/>
        <end position="240"/>
    </location>
</feature>
<evidence type="ECO:0000259" key="3">
    <source>
        <dbReference type="Pfam" id="PF25597"/>
    </source>
</evidence>
<comment type="caution">
    <text evidence="4">The sequence shown here is derived from an EMBL/GenBank/DDBJ whole genome shotgun (WGS) entry which is preliminary data.</text>
</comment>
<evidence type="ECO:0000313" key="5">
    <source>
        <dbReference type="Proteomes" id="UP001293254"/>
    </source>
</evidence>
<organism evidence="4 5">
    <name type="scientific">Sesamum alatum</name>
    <dbReference type="NCBI Taxonomy" id="300844"/>
    <lineage>
        <taxon>Eukaryota</taxon>
        <taxon>Viridiplantae</taxon>
        <taxon>Streptophyta</taxon>
        <taxon>Embryophyta</taxon>
        <taxon>Tracheophyta</taxon>
        <taxon>Spermatophyta</taxon>
        <taxon>Magnoliopsida</taxon>
        <taxon>eudicotyledons</taxon>
        <taxon>Gunneridae</taxon>
        <taxon>Pentapetalae</taxon>
        <taxon>asterids</taxon>
        <taxon>lamiids</taxon>
        <taxon>Lamiales</taxon>
        <taxon>Pedaliaceae</taxon>
        <taxon>Sesamum</taxon>
    </lineage>
</organism>
<dbReference type="InterPro" id="IPR057670">
    <property type="entry name" value="SH3_retrovirus"/>
</dbReference>
<dbReference type="PANTHER" id="PTHR47592">
    <property type="entry name" value="PBF68 PROTEIN"/>
    <property type="match status" value="1"/>
</dbReference>
<evidence type="ECO:0000256" key="1">
    <source>
        <dbReference type="SAM" id="MobiDB-lite"/>
    </source>
</evidence>
<evidence type="ECO:0000259" key="2">
    <source>
        <dbReference type="Pfam" id="PF22936"/>
    </source>
</evidence>
<evidence type="ECO:0000313" key="4">
    <source>
        <dbReference type="EMBL" id="KAK4428874.1"/>
    </source>
</evidence>
<feature type="domain" description="Retrovirus-related Pol polyprotein from transposon TNT 1-94-like beta-barrel" evidence="2">
    <location>
        <begin position="30"/>
        <end position="110"/>
    </location>
</feature>
<keyword evidence="5" id="KW-1185">Reference proteome</keyword>
<gene>
    <name evidence="4" type="ORF">Salat_1187300</name>
</gene>
<dbReference type="AlphaFoldDB" id="A0AAE1YEV7"/>
<dbReference type="Pfam" id="PF25597">
    <property type="entry name" value="SH3_retrovirus"/>
    <property type="match status" value="1"/>
</dbReference>
<dbReference type="InterPro" id="IPR054722">
    <property type="entry name" value="PolX-like_BBD"/>
</dbReference>
<feature type="region of interest" description="Disordered" evidence="1">
    <location>
        <begin position="242"/>
        <end position="285"/>
    </location>
</feature>
<dbReference type="Proteomes" id="UP001293254">
    <property type="component" value="Unassembled WGS sequence"/>
</dbReference>
<dbReference type="Pfam" id="PF22936">
    <property type="entry name" value="Pol_BBD"/>
    <property type="match status" value="1"/>
</dbReference>
<name>A0AAE1YEV7_9LAMI</name>
<sequence>MTIAESSSVECDENSDFSLHTSSIGISDVWVLDSACSHHICPHQDWFFDFKELNGGVVYTTNNIPLTTFGCGSVRLKNQDGSIITLTGVRFVPELMKNLIYVGTLESKGFEVRAKDGVMKIISGARVVIKGIRKNNNLYHYSGSTVIGTVAATSMDDQESEGIKLCYIRLGHADYDSLHVFGSTAYYHVKESKLDPRAKKAIFLGITSGIKGYRLWCPEMKKIIFNTDVTFDESTMLKKVDVEQSDDAPKQVEFERVVIPADEATDEDSSISRGEGDSEGEEVQT</sequence>
<dbReference type="EMBL" id="JACGWO010000004">
    <property type="protein sequence ID" value="KAK4428874.1"/>
    <property type="molecule type" value="Genomic_DNA"/>
</dbReference>
<accession>A0AAE1YEV7</accession>
<feature type="compositionally biased region" description="Basic and acidic residues" evidence="1">
    <location>
        <begin position="242"/>
        <end position="256"/>
    </location>
</feature>
<proteinExistence type="predicted"/>
<reference evidence="4" key="1">
    <citation type="submission" date="2020-06" db="EMBL/GenBank/DDBJ databases">
        <authorList>
            <person name="Li T."/>
            <person name="Hu X."/>
            <person name="Zhang T."/>
            <person name="Song X."/>
            <person name="Zhang H."/>
            <person name="Dai N."/>
            <person name="Sheng W."/>
            <person name="Hou X."/>
            <person name="Wei L."/>
        </authorList>
    </citation>
    <scope>NUCLEOTIDE SEQUENCE</scope>
    <source>
        <strain evidence="4">3651</strain>
        <tissue evidence="4">Leaf</tissue>
    </source>
</reference>
<protein>
    <submittedName>
        <fullName evidence="4">Uncharacterized protein</fullName>
    </submittedName>
</protein>
<reference evidence="4" key="2">
    <citation type="journal article" date="2024" name="Plant">
        <title>Genomic evolution and insights into agronomic trait innovations of Sesamum species.</title>
        <authorList>
            <person name="Miao H."/>
            <person name="Wang L."/>
            <person name="Qu L."/>
            <person name="Liu H."/>
            <person name="Sun Y."/>
            <person name="Le M."/>
            <person name="Wang Q."/>
            <person name="Wei S."/>
            <person name="Zheng Y."/>
            <person name="Lin W."/>
            <person name="Duan Y."/>
            <person name="Cao H."/>
            <person name="Xiong S."/>
            <person name="Wang X."/>
            <person name="Wei L."/>
            <person name="Li C."/>
            <person name="Ma Q."/>
            <person name="Ju M."/>
            <person name="Zhao R."/>
            <person name="Li G."/>
            <person name="Mu C."/>
            <person name="Tian Q."/>
            <person name="Mei H."/>
            <person name="Zhang T."/>
            <person name="Gao T."/>
            <person name="Zhang H."/>
        </authorList>
    </citation>
    <scope>NUCLEOTIDE SEQUENCE</scope>
    <source>
        <strain evidence="4">3651</strain>
    </source>
</reference>